<organism evidence="2 3">
    <name type="scientific">Azospirillum picis</name>
    <dbReference type="NCBI Taxonomy" id="488438"/>
    <lineage>
        <taxon>Bacteria</taxon>
        <taxon>Pseudomonadati</taxon>
        <taxon>Pseudomonadota</taxon>
        <taxon>Alphaproteobacteria</taxon>
        <taxon>Rhodospirillales</taxon>
        <taxon>Azospirillaceae</taxon>
        <taxon>Azospirillum</taxon>
    </lineage>
</organism>
<protein>
    <submittedName>
        <fullName evidence="2">Uncharacterized protein</fullName>
    </submittedName>
</protein>
<feature type="region of interest" description="Disordered" evidence="1">
    <location>
        <begin position="187"/>
        <end position="210"/>
    </location>
</feature>
<name>A0ABU0MUY1_9PROT</name>
<feature type="region of interest" description="Disordered" evidence="1">
    <location>
        <begin position="125"/>
        <end position="145"/>
    </location>
</feature>
<dbReference type="Proteomes" id="UP001244552">
    <property type="component" value="Unassembled WGS sequence"/>
</dbReference>
<proteinExistence type="predicted"/>
<keyword evidence="3" id="KW-1185">Reference proteome</keyword>
<accession>A0ABU0MUY1</accession>
<evidence type="ECO:0000313" key="2">
    <source>
        <dbReference type="EMBL" id="MDQ0536999.1"/>
    </source>
</evidence>
<sequence length="210" mass="22417">MAMGAPSPCQTRCRAGKARDGKALCRPTDGLKRRDCFQPMGGGNRQDFWWGAMIPAAGSLIEDIDDTVTVPERWKAVLWRLCRSVGATSGLLFTASGQPNAQALSARGLPSRSTVRRGEGIADEVGLKRPPFHPAKGLRPEGRNGAAACRLPLPPSTGDPAAVMLSRDARAFGRPLPPCRRWLRISAPAWRRTTGTGNGPDKAEGGKTPP</sequence>
<feature type="compositionally biased region" description="Basic and acidic residues" evidence="1">
    <location>
        <begin position="201"/>
        <end position="210"/>
    </location>
</feature>
<evidence type="ECO:0000256" key="1">
    <source>
        <dbReference type="SAM" id="MobiDB-lite"/>
    </source>
</evidence>
<gene>
    <name evidence="2" type="ORF">QO018_005898</name>
</gene>
<comment type="caution">
    <text evidence="2">The sequence shown here is derived from an EMBL/GenBank/DDBJ whole genome shotgun (WGS) entry which is preliminary data.</text>
</comment>
<reference evidence="2 3" key="1">
    <citation type="submission" date="2023-07" db="EMBL/GenBank/DDBJ databases">
        <title>Genomic Encyclopedia of Type Strains, Phase IV (KMG-IV): sequencing the most valuable type-strain genomes for metagenomic binning, comparative biology and taxonomic classification.</title>
        <authorList>
            <person name="Goeker M."/>
        </authorList>
    </citation>
    <scope>NUCLEOTIDE SEQUENCE [LARGE SCALE GENOMIC DNA]</scope>
    <source>
        <strain evidence="2 3">DSM 19922</strain>
    </source>
</reference>
<evidence type="ECO:0000313" key="3">
    <source>
        <dbReference type="Proteomes" id="UP001244552"/>
    </source>
</evidence>
<dbReference type="RefSeq" id="WP_209984082.1">
    <property type="nucleotide sequence ID" value="NZ_JAGINO010000013.1"/>
</dbReference>
<dbReference type="EMBL" id="JAUSVU010000036">
    <property type="protein sequence ID" value="MDQ0536999.1"/>
    <property type="molecule type" value="Genomic_DNA"/>
</dbReference>